<reference evidence="1 2" key="1">
    <citation type="submission" date="2021-06" db="EMBL/GenBank/DDBJ databases">
        <title>Caerostris extrusa draft genome.</title>
        <authorList>
            <person name="Kono N."/>
            <person name="Arakawa K."/>
        </authorList>
    </citation>
    <scope>NUCLEOTIDE SEQUENCE [LARGE SCALE GENOMIC DNA]</scope>
</reference>
<dbReference type="AlphaFoldDB" id="A0AAV4VUR4"/>
<dbReference type="EMBL" id="BPLR01015086">
    <property type="protein sequence ID" value="GIY73484.1"/>
    <property type="molecule type" value="Genomic_DNA"/>
</dbReference>
<proteinExistence type="predicted"/>
<organism evidence="1 2">
    <name type="scientific">Caerostris extrusa</name>
    <name type="common">Bark spider</name>
    <name type="synonym">Caerostris bankana</name>
    <dbReference type="NCBI Taxonomy" id="172846"/>
    <lineage>
        <taxon>Eukaryota</taxon>
        <taxon>Metazoa</taxon>
        <taxon>Ecdysozoa</taxon>
        <taxon>Arthropoda</taxon>
        <taxon>Chelicerata</taxon>
        <taxon>Arachnida</taxon>
        <taxon>Araneae</taxon>
        <taxon>Araneomorphae</taxon>
        <taxon>Entelegynae</taxon>
        <taxon>Araneoidea</taxon>
        <taxon>Araneidae</taxon>
        <taxon>Caerostris</taxon>
    </lineage>
</organism>
<evidence type="ECO:0000313" key="1">
    <source>
        <dbReference type="EMBL" id="GIY73484.1"/>
    </source>
</evidence>
<protein>
    <submittedName>
        <fullName evidence="1">Uncharacterized protein</fullName>
    </submittedName>
</protein>
<accession>A0AAV4VUR4</accession>
<name>A0AAV4VUR4_CAEEX</name>
<evidence type="ECO:0000313" key="2">
    <source>
        <dbReference type="Proteomes" id="UP001054945"/>
    </source>
</evidence>
<sequence length="74" mass="8096">MLLKEDRFPRFLRRDGVFADLVLVLLHPPAGHFEHETLSQDIQGVDDGQKSGSPLFLVMPSSSSAVMIGSDESA</sequence>
<keyword evidence="2" id="KW-1185">Reference proteome</keyword>
<gene>
    <name evidence="1" type="ORF">CEXT_7361</name>
</gene>
<dbReference type="Proteomes" id="UP001054945">
    <property type="component" value="Unassembled WGS sequence"/>
</dbReference>
<comment type="caution">
    <text evidence="1">The sequence shown here is derived from an EMBL/GenBank/DDBJ whole genome shotgun (WGS) entry which is preliminary data.</text>
</comment>